<evidence type="ECO:0000256" key="1">
    <source>
        <dbReference type="ARBA" id="ARBA00010617"/>
    </source>
</evidence>
<protein>
    <submittedName>
        <fullName evidence="4">Uncharacterized protein</fullName>
    </submittedName>
</protein>
<dbReference type="AlphaFoldDB" id="A0A151N0W1"/>
<proteinExistence type="inferred from homology"/>
<name>A0A151N0W1_ALLMI</name>
<dbReference type="Proteomes" id="UP000050525">
    <property type="component" value="Unassembled WGS sequence"/>
</dbReference>
<dbReference type="SUPFAM" id="SSF48264">
    <property type="entry name" value="Cytochrome P450"/>
    <property type="match status" value="1"/>
</dbReference>
<sequence length="189" mass="21693">MGRRVTEDYIVEECGYLIEKFESQKGKPFDPIMIMNGAVGNIIVSIVLGERFGYEDPQFVKLLHLINENVRVCGSPSVMEENDTNSYFQDGNLKALITNLFTAGLETTSTTLRWGFLLMMKYPEIQQKVQEEIERVLGSNPPRIEHRSKMPYTDAVVHEIQRFSNILPMDLPHETTMDVTLKGYFIPKE</sequence>
<accession>A0A151N0W1</accession>
<keyword evidence="2" id="KW-0479">Metal-binding</keyword>
<dbReference type="InterPro" id="IPR036396">
    <property type="entry name" value="Cyt_P450_sf"/>
</dbReference>
<dbReference type="GO" id="GO:0006082">
    <property type="term" value="P:organic acid metabolic process"/>
    <property type="evidence" value="ECO:0007669"/>
    <property type="project" value="TreeGrafter"/>
</dbReference>
<evidence type="ECO:0000256" key="2">
    <source>
        <dbReference type="ARBA" id="ARBA00022723"/>
    </source>
</evidence>
<evidence type="ECO:0000313" key="4">
    <source>
        <dbReference type="EMBL" id="KYO30367.1"/>
    </source>
</evidence>
<dbReference type="FunFam" id="1.10.630.10:FF:000297">
    <property type="entry name" value="Uncharacterized protein"/>
    <property type="match status" value="1"/>
</dbReference>
<dbReference type="PANTHER" id="PTHR24300">
    <property type="entry name" value="CYTOCHROME P450 508A4-RELATED"/>
    <property type="match status" value="1"/>
</dbReference>
<dbReference type="GO" id="GO:0005737">
    <property type="term" value="C:cytoplasm"/>
    <property type="evidence" value="ECO:0007669"/>
    <property type="project" value="TreeGrafter"/>
</dbReference>
<dbReference type="PANTHER" id="PTHR24300:SF302">
    <property type="entry name" value="CYTOCHROME P450"/>
    <property type="match status" value="1"/>
</dbReference>
<evidence type="ECO:0000256" key="3">
    <source>
        <dbReference type="ARBA" id="ARBA00023004"/>
    </source>
</evidence>
<dbReference type="Pfam" id="PF00067">
    <property type="entry name" value="p450"/>
    <property type="match status" value="2"/>
</dbReference>
<dbReference type="InterPro" id="IPR050182">
    <property type="entry name" value="Cytochrome_P450_fam2"/>
</dbReference>
<dbReference type="GO" id="GO:0006805">
    <property type="term" value="P:xenobiotic metabolic process"/>
    <property type="evidence" value="ECO:0007669"/>
    <property type="project" value="TreeGrafter"/>
</dbReference>
<dbReference type="GO" id="GO:0016712">
    <property type="term" value="F:oxidoreductase activity, acting on paired donors, with incorporation or reduction of molecular oxygen, reduced flavin or flavoprotein as one donor, and incorporation of one atom of oxygen"/>
    <property type="evidence" value="ECO:0007669"/>
    <property type="project" value="TreeGrafter"/>
</dbReference>
<dbReference type="Gene3D" id="1.10.630.10">
    <property type="entry name" value="Cytochrome P450"/>
    <property type="match status" value="2"/>
</dbReference>
<keyword evidence="3" id="KW-0408">Iron</keyword>
<dbReference type="GO" id="GO:0020037">
    <property type="term" value="F:heme binding"/>
    <property type="evidence" value="ECO:0007669"/>
    <property type="project" value="InterPro"/>
</dbReference>
<dbReference type="InterPro" id="IPR001128">
    <property type="entry name" value="Cyt_P450"/>
</dbReference>
<reference evidence="4 5" key="1">
    <citation type="journal article" date="2012" name="Genome Biol.">
        <title>Sequencing three crocodilian genomes to illuminate the evolution of archosaurs and amniotes.</title>
        <authorList>
            <person name="St John J.A."/>
            <person name="Braun E.L."/>
            <person name="Isberg S.R."/>
            <person name="Miles L.G."/>
            <person name="Chong A.Y."/>
            <person name="Gongora J."/>
            <person name="Dalzell P."/>
            <person name="Moran C."/>
            <person name="Bed'hom B."/>
            <person name="Abzhanov A."/>
            <person name="Burgess S.C."/>
            <person name="Cooksey A.M."/>
            <person name="Castoe T.A."/>
            <person name="Crawford N.G."/>
            <person name="Densmore L.D."/>
            <person name="Drew J.C."/>
            <person name="Edwards S.V."/>
            <person name="Faircloth B.C."/>
            <person name="Fujita M.K."/>
            <person name="Greenwold M.J."/>
            <person name="Hoffmann F.G."/>
            <person name="Howard J.M."/>
            <person name="Iguchi T."/>
            <person name="Janes D.E."/>
            <person name="Khan S.Y."/>
            <person name="Kohno S."/>
            <person name="de Koning A.J."/>
            <person name="Lance S.L."/>
            <person name="McCarthy F.M."/>
            <person name="McCormack J.E."/>
            <person name="Merchant M.E."/>
            <person name="Peterson D.G."/>
            <person name="Pollock D.D."/>
            <person name="Pourmand N."/>
            <person name="Raney B.J."/>
            <person name="Roessler K.A."/>
            <person name="Sanford J.R."/>
            <person name="Sawyer R.H."/>
            <person name="Schmidt C.J."/>
            <person name="Triplett E.W."/>
            <person name="Tuberville T.D."/>
            <person name="Venegas-Anaya M."/>
            <person name="Howard J.T."/>
            <person name="Jarvis E.D."/>
            <person name="Guillette L.J.Jr."/>
            <person name="Glenn T.C."/>
            <person name="Green R.E."/>
            <person name="Ray D.A."/>
        </authorList>
    </citation>
    <scope>NUCLEOTIDE SEQUENCE [LARGE SCALE GENOMIC DNA]</scope>
    <source>
        <strain evidence="4">KSC_2009_1</strain>
    </source>
</reference>
<organism evidence="4 5">
    <name type="scientific">Alligator mississippiensis</name>
    <name type="common">American alligator</name>
    <dbReference type="NCBI Taxonomy" id="8496"/>
    <lineage>
        <taxon>Eukaryota</taxon>
        <taxon>Metazoa</taxon>
        <taxon>Chordata</taxon>
        <taxon>Craniata</taxon>
        <taxon>Vertebrata</taxon>
        <taxon>Euteleostomi</taxon>
        <taxon>Archelosauria</taxon>
        <taxon>Archosauria</taxon>
        <taxon>Crocodylia</taxon>
        <taxon>Alligatoridae</taxon>
        <taxon>Alligatorinae</taxon>
        <taxon>Alligator</taxon>
    </lineage>
</organism>
<dbReference type="PRINTS" id="PR00385">
    <property type="entry name" value="P450"/>
</dbReference>
<evidence type="ECO:0000313" key="5">
    <source>
        <dbReference type="Proteomes" id="UP000050525"/>
    </source>
</evidence>
<keyword evidence="5" id="KW-1185">Reference proteome</keyword>
<comment type="caution">
    <text evidence="4">The sequence shown here is derived from an EMBL/GenBank/DDBJ whole genome shotgun (WGS) entry which is preliminary data.</text>
</comment>
<dbReference type="STRING" id="8496.A0A151N0W1"/>
<gene>
    <name evidence="4" type="ORF">Y1Q_0005404</name>
</gene>
<dbReference type="EMBL" id="AKHW03004238">
    <property type="protein sequence ID" value="KYO30367.1"/>
    <property type="molecule type" value="Genomic_DNA"/>
</dbReference>
<dbReference type="GO" id="GO:0005506">
    <property type="term" value="F:iron ion binding"/>
    <property type="evidence" value="ECO:0007669"/>
    <property type="project" value="InterPro"/>
</dbReference>
<comment type="similarity">
    <text evidence="1">Belongs to the cytochrome P450 family.</text>
</comment>